<proteinExistence type="predicted"/>
<keyword evidence="2" id="KW-1185">Reference proteome</keyword>
<evidence type="ECO:0000313" key="2">
    <source>
        <dbReference type="Proteomes" id="UP000054538"/>
    </source>
</evidence>
<dbReference type="InParanoid" id="A0A0D0DZ20"/>
<gene>
    <name evidence="1" type="ORF">PAXRUDRAFT_373049</name>
</gene>
<protein>
    <submittedName>
        <fullName evidence="1">Uncharacterized protein</fullName>
    </submittedName>
</protein>
<dbReference type="Proteomes" id="UP000054538">
    <property type="component" value="Unassembled WGS sequence"/>
</dbReference>
<name>A0A0D0DZ20_9AGAM</name>
<dbReference type="AlphaFoldDB" id="A0A0D0DZ20"/>
<reference evidence="1 2" key="1">
    <citation type="submission" date="2014-04" db="EMBL/GenBank/DDBJ databases">
        <authorList>
            <consortium name="DOE Joint Genome Institute"/>
            <person name="Kuo A."/>
            <person name="Kohler A."/>
            <person name="Jargeat P."/>
            <person name="Nagy L.G."/>
            <person name="Floudas D."/>
            <person name="Copeland A."/>
            <person name="Barry K.W."/>
            <person name="Cichocki N."/>
            <person name="Veneault-Fourrey C."/>
            <person name="LaButti K."/>
            <person name="Lindquist E.A."/>
            <person name="Lipzen A."/>
            <person name="Lundell T."/>
            <person name="Morin E."/>
            <person name="Murat C."/>
            <person name="Sun H."/>
            <person name="Tunlid A."/>
            <person name="Henrissat B."/>
            <person name="Grigoriev I.V."/>
            <person name="Hibbett D.S."/>
            <person name="Martin F."/>
            <person name="Nordberg H.P."/>
            <person name="Cantor M.N."/>
            <person name="Hua S.X."/>
        </authorList>
    </citation>
    <scope>NUCLEOTIDE SEQUENCE [LARGE SCALE GENOMIC DNA]</scope>
    <source>
        <strain evidence="1 2">Ve08.2h10</strain>
    </source>
</reference>
<sequence>MYLYHTQSPSTNLSTHRADSSGIAQGPAFFKSVSTNHNSALHGKIIVKLNVKGRCL</sequence>
<dbReference type="EMBL" id="KN825032">
    <property type="protein sequence ID" value="KIK95616.1"/>
    <property type="molecule type" value="Genomic_DNA"/>
</dbReference>
<reference evidence="2" key="2">
    <citation type="submission" date="2015-01" db="EMBL/GenBank/DDBJ databases">
        <title>Evolutionary Origins and Diversification of the Mycorrhizal Mutualists.</title>
        <authorList>
            <consortium name="DOE Joint Genome Institute"/>
            <consortium name="Mycorrhizal Genomics Consortium"/>
            <person name="Kohler A."/>
            <person name="Kuo A."/>
            <person name="Nagy L.G."/>
            <person name="Floudas D."/>
            <person name="Copeland A."/>
            <person name="Barry K.W."/>
            <person name="Cichocki N."/>
            <person name="Veneault-Fourrey C."/>
            <person name="LaButti K."/>
            <person name="Lindquist E.A."/>
            <person name="Lipzen A."/>
            <person name="Lundell T."/>
            <person name="Morin E."/>
            <person name="Murat C."/>
            <person name="Riley R."/>
            <person name="Ohm R."/>
            <person name="Sun H."/>
            <person name="Tunlid A."/>
            <person name="Henrissat B."/>
            <person name="Grigoriev I.V."/>
            <person name="Hibbett D.S."/>
            <person name="Martin F."/>
        </authorList>
    </citation>
    <scope>NUCLEOTIDE SEQUENCE [LARGE SCALE GENOMIC DNA]</scope>
    <source>
        <strain evidence="2">Ve08.2h10</strain>
    </source>
</reference>
<dbReference type="HOGENOM" id="CLU_3014829_0_0_1"/>
<accession>A0A0D0DZ20</accession>
<organism evidence="1 2">
    <name type="scientific">Paxillus rubicundulus Ve08.2h10</name>
    <dbReference type="NCBI Taxonomy" id="930991"/>
    <lineage>
        <taxon>Eukaryota</taxon>
        <taxon>Fungi</taxon>
        <taxon>Dikarya</taxon>
        <taxon>Basidiomycota</taxon>
        <taxon>Agaricomycotina</taxon>
        <taxon>Agaricomycetes</taxon>
        <taxon>Agaricomycetidae</taxon>
        <taxon>Boletales</taxon>
        <taxon>Paxilineae</taxon>
        <taxon>Paxillaceae</taxon>
        <taxon>Paxillus</taxon>
    </lineage>
</organism>
<evidence type="ECO:0000313" key="1">
    <source>
        <dbReference type="EMBL" id="KIK95616.1"/>
    </source>
</evidence>